<keyword evidence="1 4" id="KW-1015">Disulfide bond</keyword>
<dbReference type="PROSITE" id="PS00194">
    <property type="entry name" value="THIOREDOXIN_1"/>
    <property type="match status" value="1"/>
</dbReference>
<sequence>MSQVVHVGSVEEWKAAIAESRGGKALIVDFTATWCGPCKLMAPIFEKLSIDFPEVKFLKVDVDELQAVAAECGVRAMPTFVGFYNGEQVDSVVGADQGKLRKLVITLATKGK</sequence>
<dbReference type="PANTHER" id="PTHR46115">
    <property type="entry name" value="THIOREDOXIN-LIKE PROTEIN 1"/>
    <property type="match status" value="1"/>
</dbReference>
<feature type="site" description="Contributes to redox potential value" evidence="3">
    <location>
        <position position="37"/>
    </location>
</feature>
<dbReference type="Proteomes" id="UP001054857">
    <property type="component" value="Unassembled WGS sequence"/>
</dbReference>
<proteinExistence type="inferred from homology"/>
<dbReference type="PROSITE" id="PS51352">
    <property type="entry name" value="THIOREDOXIN_2"/>
    <property type="match status" value="1"/>
</dbReference>
<evidence type="ECO:0000256" key="3">
    <source>
        <dbReference type="PIRSR" id="PIRSR000077-1"/>
    </source>
</evidence>
<feature type="site" description="Deprotonates C-terminal active site Cys" evidence="3">
    <location>
        <position position="29"/>
    </location>
</feature>
<accession>A0AAD3E0M2</accession>
<dbReference type="AlphaFoldDB" id="A0AAD3E0M2"/>
<keyword evidence="7" id="KW-1185">Reference proteome</keyword>
<protein>
    <recommendedName>
        <fullName evidence="2">Thioredoxin</fullName>
    </recommendedName>
</protein>
<evidence type="ECO:0000256" key="2">
    <source>
        <dbReference type="PIRNR" id="PIRNR000077"/>
    </source>
</evidence>
<feature type="site" description="Contributes to redox potential value" evidence="3">
    <location>
        <position position="36"/>
    </location>
</feature>
<name>A0AAD3E0M2_9CHLO</name>
<dbReference type="FunFam" id="3.40.30.10:FF:000245">
    <property type="entry name" value="Thioredoxin"/>
    <property type="match status" value="1"/>
</dbReference>
<evidence type="ECO:0000256" key="1">
    <source>
        <dbReference type="ARBA" id="ARBA00023157"/>
    </source>
</evidence>
<comment type="caution">
    <text evidence="6">The sequence shown here is derived from an EMBL/GenBank/DDBJ whole genome shotgun (WGS) entry which is preliminary data.</text>
</comment>
<feature type="active site" description="Nucleophile" evidence="3">
    <location>
        <position position="35"/>
    </location>
</feature>
<dbReference type="CDD" id="cd02947">
    <property type="entry name" value="TRX_family"/>
    <property type="match status" value="1"/>
</dbReference>
<dbReference type="InterPro" id="IPR036249">
    <property type="entry name" value="Thioredoxin-like_sf"/>
</dbReference>
<feature type="active site" description="Nucleophile" evidence="3">
    <location>
        <position position="38"/>
    </location>
</feature>
<keyword evidence="4" id="KW-0676">Redox-active center</keyword>
<dbReference type="SUPFAM" id="SSF52833">
    <property type="entry name" value="Thioredoxin-like"/>
    <property type="match status" value="1"/>
</dbReference>
<evidence type="ECO:0000256" key="4">
    <source>
        <dbReference type="PIRSR" id="PIRSR000077-4"/>
    </source>
</evidence>
<dbReference type="PIRSF" id="PIRSF000077">
    <property type="entry name" value="Thioredoxin"/>
    <property type="match status" value="1"/>
</dbReference>
<feature type="disulfide bond" description="Redox-active" evidence="4">
    <location>
        <begin position="35"/>
        <end position="38"/>
    </location>
</feature>
<dbReference type="PRINTS" id="PR00421">
    <property type="entry name" value="THIOREDOXIN"/>
</dbReference>
<dbReference type="GO" id="GO:0015035">
    <property type="term" value="F:protein-disulfide reductase activity"/>
    <property type="evidence" value="ECO:0007669"/>
    <property type="project" value="InterPro"/>
</dbReference>
<dbReference type="Pfam" id="PF00085">
    <property type="entry name" value="Thioredoxin"/>
    <property type="match status" value="1"/>
</dbReference>
<dbReference type="InterPro" id="IPR013766">
    <property type="entry name" value="Thioredoxin_domain"/>
</dbReference>
<dbReference type="EMBL" id="BMAR01000048">
    <property type="protein sequence ID" value="GFR51298.1"/>
    <property type="molecule type" value="Genomic_DNA"/>
</dbReference>
<dbReference type="InterPro" id="IPR017937">
    <property type="entry name" value="Thioredoxin_CS"/>
</dbReference>
<gene>
    <name evidence="6" type="ORF">Agub_g13660</name>
</gene>
<evidence type="ECO:0000313" key="7">
    <source>
        <dbReference type="Proteomes" id="UP001054857"/>
    </source>
</evidence>
<organism evidence="6 7">
    <name type="scientific">Astrephomene gubernaculifera</name>
    <dbReference type="NCBI Taxonomy" id="47775"/>
    <lineage>
        <taxon>Eukaryota</taxon>
        <taxon>Viridiplantae</taxon>
        <taxon>Chlorophyta</taxon>
        <taxon>core chlorophytes</taxon>
        <taxon>Chlorophyceae</taxon>
        <taxon>CS clade</taxon>
        <taxon>Chlamydomonadales</taxon>
        <taxon>Astrephomenaceae</taxon>
        <taxon>Astrephomene</taxon>
    </lineage>
</organism>
<dbReference type="Gene3D" id="3.40.30.10">
    <property type="entry name" value="Glutaredoxin"/>
    <property type="match status" value="1"/>
</dbReference>
<comment type="similarity">
    <text evidence="2">Belongs to the thioredoxin family.</text>
</comment>
<reference evidence="6 7" key="1">
    <citation type="journal article" date="2021" name="Sci. Rep.">
        <title>Genome sequencing of the multicellular alga Astrephomene provides insights into convergent evolution of germ-soma differentiation.</title>
        <authorList>
            <person name="Yamashita S."/>
            <person name="Yamamoto K."/>
            <person name="Matsuzaki R."/>
            <person name="Suzuki S."/>
            <person name="Yamaguchi H."/>
            <person name="Hirooka S."/>
            <person name="Minakuchi Y."/>
            <person name="Miyagishima S."/>
            <person name="Kawachi M."/>
            <person name="Toyoda A."/>
            <person name="Nozaki H."/>
        </authorList>
    </citation>
    <scope>NUCLEOTIDE SEQUENCE [LARGE SCALE GENOMIC DNA]</scope>
    <source>
        <strain evidence="6 7">NIES-4017</strain>
    </source>
</reference>
<evidence type="ECO:0000259" key="5">
    <source>
        <dbReference type="PROSITE" id="PS51352"/>
    </source>
</evidence>
<dbReference type="InterPro" id="IPR005746">
    <property type="entry name" value="Thioredoxin"/>
</dbReference>
<evidence type="ECO:0000313" key="6">
    <source>
        <dbReference type="EMBL" id="GFR51298.1"/>
    </source>
</evidence>
<feature type="domain" description="Thioredoxin" evidence="5">
    <location>
        <begin position="1"/>
        <end position="112"/>
    </location>
</feature>